<accession>A0A4U1ZJE5</accession>
<gene>
    <name evidence="1" type="ORF">FCV50_04995</name>
</gene>
<dbReference type="Proteomes" id="UP000307574">
    <property type="component" value="Unassembled WGS sequence"/>
</dbReference>
<organism evidence="1 2">
    <name type="scientific">Vibrio kanaloae</name>
    <dbReference type="NCBI Taxonomy" id="170673"/>
    <lineage>
        <taxon>Bacteria</taxon>
        <taxon>Pseudomonadati</taxon>
        <taxon>Pseudomonadota</taxon>
        <taxon>Gammaproteobacteria</taxon>
        <taxon>Vibrionales</taxon>
        <taxon>Vibrionaceae</taxon>
        <taxon>Vibrio</taxon>
    </lineage>
</organism>
<evidence type="ECO:0000313" key="2">
    <source>
        <dbReference type="Proteomes" id="UP000307574"/>
    </source>
</evidence>
<dbReference type="RefSeq" id="WP_017789163.1">
    <property type="nucleotide sequence ID" value="NZ_SYUV01000014.1"/>
</dbReference>
<name>A0A4U1ZJE5_9VIBR</name>
<proteinExistence type="predicted"/>
<dbReference type="AlphaFoldDB" id="A0A4U1ZJE5"/>
<dbReference type="EMBL" id="SYUV01000014">
    <property type="protein sequence ID" value="TKF34690.1"/>
    <property type="molecule type" value="Genomic_DNA"/>
</dbReference>
<evidence type="ECO:0000313" key="1">
    <source>
        <dbReference type="EMBL" id="TKF34690.1"/>
    </source>
</evidence>
<sequence>MIKAKWLYSELPLTLIELSRLMREQQYSEEIGLGFLLSVSTPSKLSGKYVEKQVQRSVVEDPFGEVTEIESVTYYTCQFNWSSNSKYMYITNPPRSLRKFLNKLHDLTGLGLVLSEVNVAPERWVDYLERSADSLKVTQLSSYGIRISQGATAKVTVNGIKDIRDDFTTIIADKRYLVDSVKFKAEFGNLELLCELTRLGVCRLKSANVNFVLDKLREALEGHAEPSS</sequence>
<comment type="caution">
    <text evidence="1">The sequence shown here is derived from an EMBL/GenBank/DDBJ whole genome shotgun (WGS) entry which is preliminary data.</text>
</comment>
<protein>
    <submittedName>
        <fullName evidence="1">Uncharacterized protein</fullName>
    </submittedName>
</protein>
<reference evidence="1 2" key="1">
    <citation type="submission" date="2019-04" db="EMBL/GenBank/DDBJ databases">
        <title>A reverse ecology approach based on a biological definition of microbial populations.</title>
        <authorList>
            <person name="Arevalo P."/>
            <person name="Vaninsberghe D."/>
            <person name="Elsherbini J."/>
            <person name="Gore J."/>
            <person name="Polz M."/>
        </authorList>
    </citation>
    <scope>NUCLEOTIDE SEQUENCE [LARGE SCALE GENOMIC DNA]</scope>
    <source>
        <strain evidence="1 2">10N.261.46.F4</strain>
    </source>
</reference>